<keyword evidence="16" id="KW-1185">Reference proteome</keyword>
<evidence type="ECO:0000256" key="2">
    <source>
        <dbReference type="ARBA" id="ARBA00005194"/>
    </source>
</evidence>
<comment type="pathway">
    <text evidence="2 14">Lipid metabolism; fatty acid biosynthesis.</text>
</comment>
<keyword evidence="8 14" id="KW-1133">Transmembrane helix</keyword>
<keyword evidence="10 14" id="KW-0472">Membrane</keyword>
<name>A0AA38VNE4_9PEZI</name>
<sequence>MAETTTEPTRAPKQMSAGKRAYLISYNALSALLWSVVFGRVVAMLLLRGPQLVYPVVGEWTKWTQTLAALEIVHSLLGVVRAPIMTTAMQVASRFALVWGAVTFYPSVAGSPAYSTMLLAWSSTEVIRYLYFALTLAGSSPRLLFWLRYNTFFVLYPVGITSELAELWLAMLEARQDGDTFVVWAIVATFVIYAPGIPILYGHMMKQRRKMMGLQSGRKNQ</sequence>
<evidence type="ECO:0000313" key="16">
    <source>
        <dbReference type="Proteomes" id="UP001174694"/>
    </source>
</evidence>
<accession>A0AA38VNE4</accession>
<keyword evidence="5 14" id="KW-0444">Lipid biosynthesis</keyword>
<comment type="similarity">
    <text evidence="3 14">Belongs to the very long-chain fatty acids dehydratase HACD family.</text>
</comment>
<evidence type="ECO:0000256" key="7">
    <source>
        <dbReference type="ARBA" id="ARBA00022832"/>
    </source>
</evidence>
<comment type="caution">
    <text evidence="15">The sequence shown here is derived from an EMBL/GenBank/DDBJ whole genome shotgun (WGS) entry which is preliminary data.</text>
</comment>
<comment type="function">
    <text evidence="14">Catalyzes the third of the four reactions of the long-chain fatty acids elongation cycle. This endoplasmic reticulum-bound enzymatic process, allows the addition of two carbons to the chain of long- and very long-chain fatty acids/VLCFAs per cycle. This enzyme catalyzes the dehydration of the 3-hydroxyacyl-CoA intermediate into trans-2,3-enoyl-CoA, within each cycle of fatty acid elongation. Thereby, it participates to the production of VLCFAs of different chain lengths that are involved in multiple biological processes as precursors of membrane lipids and lipid mediators.</text>
</comment>
<dbReference type="InterPro" id="IPR007482">
    <property type="entry name" value="Tyr_Pase-like_PTPLA"/>
</dbReference>
<feature type="transmembrane region" description="Helical" evidence="14">
    <location>
        <begin position="126"/>
        <end position="145"/>
    </location>
</feature>
<protein>
    <recommendedName>
        <fullName evidence="4 14">Very-long-chain (3R)-3-hydroxyacyl-CoA dehydratase</fullName>
        <ecNumber evidence="4 14">4.2.1.134</ecNumber>
    </recommendedName>
</protein>
<keyword evidence="11 14" id="KW-0275">Fatty acid biosynthesis</keyword>
<gene>
    <name evidence="15" type="ORF">NKR23_g2192</name>
</gene>
<feature type="transmembrane region" description="Helical" evidence="14">
    <location>
        <begin position="181"/>
        <end position="202"/>
    </location>
</feature>
<dbReference type="PANTHER" id="PTHR11035:SF3">
    <property type="entry name" value="VERY-LONG-CHAIN (3R)-3-HYDROXYACYL-COA DEHYDRATASE"/>
    <property type="match status" value="1"/>
</dbReference>
<keyword evidence="12 14" id="KW-0456">Lyase</keyword>
<comment type="catalytic activity">
    <reaction evidence="13 14">
        <text>a very-long-chain (3R)-3-hydroxyacyl-CoA = a very-long-chain (2E)-enoyl-CoA + H2O</text>
        <dbReference type="Rhea" id="RHEA:45812"/>
        <dbReference type="ChEBI" id="CHEBI:15377"/>
        <dbReference type="ChEBI" id="CHEBI:83728"/>
        <dbReference type="ChEBI" id="CHEBI:85440"/>
        <dbReference type="EC" id="4.2.1.134"/>
    </reaction>
</comment>
<feature type="transmembrane region" description="Helical" evidence="14">
    <location>
        <begin position="67"/>
        <end position="84"/>
    </location>
</feature>
<evidence type="ECO:0000256" key="4">
    <source>
        <dbReference type="ARBA" id="ARBA00013122"/>
    </source>
</evidence>
<dbReference type="GO" id="GO:0005789">
    <property type="term" value="C:endoplasmic reticulum membrane"/>
    <property type="evidence" value="ECO:0007669"/>
    <property type="project" value="UniProtKB-SubCell"/>
</dbReference>
<reference evidence="15" key="1">
    <citation type="submission" date="2022-07" db="EMBL/GenBank/DDBJ databases">
        <title>Fungi with potential for degradation of polypropylene.</title>
        <authorList>
            <person name="Gostincar C."/>
        </authorList>
    </citation>
    <scope>NUCLEOTIDE SEQUENCE</scope>
    <source>
        <strain evidence="15">EXF-13308</strain>
    </source>
</reference>
<dbReference type="EMBL" id="JANBVO010000004">
    <property type="protein sequence ID" value="KAJ9154926.1"/>
    <property type="molecule type" value="Genomic_DNA"/>
</dbReference>
<proteinExistence type="inferred from homology"/>
<evidence type="ECO:0000256" key="1">
    <source>
        <dbReference type="ARBA" id="ARBA00004141"/>
    </source>
</evidence>
<evidence type="ECO:0000256" key="10">
    <source>
        <dbReference type="ARBA" id="ARBA00023136"/>
    </source>
</evidence>
<evidence type="ECO:0000256" key="14">
    <source>
        <dbReference type="RuleBase" id="RU363109"/>
    </source>
</evidence>
<evidence type="ECO:0000256" key="9">
    <source>
        <dbReference type="ARBA" id="ARBA00023098"/>
    </source>
</evidence>
<dbReference type="GO" id="GO:0102158">
    <property type="term" value="F:very-long-chain (3R)-3-hydroxyacyl-CoA dehydratase activity"/>
    <property type="evidence" value="ECO:0007669"/>
    <property type="project" value="UniProtKB-EC"/>
</dbReference>
<feature type="transmembrane region" description="Helical" evidence="14">
    <location>
        <begin position="152"/>
        <end position="169"/>
    </location>
</feature>
<dbReference type="GO" id="GO:0030148">
    <property type="term" value="P:sphingolipid biosynthetic process"/>
    <property type="evidence" value="ECO:0007669"/>
    <property type="project" value="TreeGrafter"/>
</dbReference>
<dbReference type="EC" id="4.2.1.134" evidence="4 14"/>
<evidence type="ECO:0000256" key="13">
    <source>
        <dbReference type="ARBA" id="ARBA00036671"/>
    </source>
</evidence>
<dbReference type="Proteomes" id="UP001174694">
    <property type="component" value="Unassembled WGS sequence"/>
</dbReference>
<comment type="subcellular location">
    <subcellularLocation>
        <location evidence="14">Endoplasmic reticulum membrane</location>
        <topology evidence="14">Multi-pass membrane protein</topology>
    </subcellularLocation>
    <subcellularLocation>
        <location evidence="1">Membrane</location>
        <topology evidence="1">Multi-pass membrane protein</topology>
    </subcellularLocation>
</comment>
<feature type="transmembrane region" description="Helical" evidence="14">
    <location>
        <begin position="96"/>
        <end position="114"/>
    </location>
</feature>
<keyword evidence="14" id="KW-0256">Endoplasmic reticulum</keyword>
<keyword evidence="6 14" id="KW-0812">Transmembrane</keyword>
<keyword evidence="7 14" id="KW-0276">Fatty acid metabolism</keyword>
<dbReference type="GO" id="GO:0042761">
    <property type="term" value="P:very long-chain fatty acid biosynthetic process"/>
    <property type="evidence" value="ECO:0007669"/>
    <property type="project" value="TreeGrafter"/>
</dbReference>
<dbReference type="GO" id="GO:0030497">
    <property type="term" value="P:fatty acid elongation"/>
    <property type="evidence" value="ECO:0007669"/>
    <property type="project" value="TreeGrafter"/>
</dbReference>
<evidence type="ECO:0000256" key="3">
    <source>
        <dbReference type="ARBA" id="ARBA00007811"/>
    </source>
</evidence>
<dbReference type="PANTHER" id="PTHR11035">
    <property type="entry name" value="VERY-LONG-CHAIN (3R)-3-HYDROXYACYL-COA DEHYDRATASE"/>
    <property type="match status" value="1"/>
</dbReference>
<feature type="transmembrane region" description="Helical" evidence="14">
    <location>
        <begin position="21"/>
        <end position="47"/>
    </location>
</feature>
<evidence type="ECO:0000256" key="11">
    <source>
        <dbReference type="ARBA" id="ARBA00023160"/>
    </source>
</evidence>
<evidence type="ECO:0000256" key="6">
    <source>
        <dbReference type="ARBA" id="ARBA00022692"/>
    </source>
</evidence>
<evidence type="ECO:0000256" key="8">
    <source>
        <dbReference type="ARBA" id="ARBA00022989"/>
    </source>
</evidence>
<dbReference type="Pfam" id="PF04387">
    <property type="entry name" value="PTPLA"/>
    <property type="match status" value="1"/>
</dbReference>
<keyword evidence="9 14" id="KW-0443">Lipid metabolism</keyword>
<evidence type="ECO:0000256" key="12">
    <source>
        <dbReference type="ARBA" id="ARBA00023239"/>
    </source>
</evidence>
<organism evidence="15 16">
    <name type="scientific">Pleurostoma richardsiae</name>
    <dbReference type="NCBI Taxonomy" id="41990"/>
    <lineage>
        <taxon>Eukaryota</taxon>
        <taxon>Fungi</taxon>
        <taxon>Dikarya</taxon>
        <taxon>Ascomycota</taxon>
        <taxon>Pezizomycotina</taxon>
        <taxon>Sordariomycetes</taxon>
        <taxon>Sordariomycetidae</taxon>
        <taxon>Calosphaeriales</taxon>
        <taxon>Pleurostomataceae</taxon>
        <taxon>Pleurostoma</taxon>
    </lineage>
</organism>
<evidence type="ECO:0000313" key="15">
    <source>
        <dbReference type="EMBL" id="KAJ9154926.1"/>
    </source>
</evidence>
<evidence type="ECO:0000256" key="5">
    <source>
        <dbReference type="ARBA" id="ARBA00022516"/>
    </source>
</evidence>
<dbReference type="AlphaFoldDB" id="A0AA38VNE4"/>